<gene>
    <name evidence="1" type="ORF">C8N38_10863</name>
</gene>
<dbReference type="RefSeq" id="WP_108027380.1">
    <property type="nucleotide sequence ID" value="NZ_QAYC01000008.1"/>
</dbReference>
<dbReference type="AlphaFoldDB" id="A0A8E2VL16"/>
<proteinExistence type="predicted"/>
<evidence type="ECO:0000313" key="2">
    <source>
        <dbReference type="Proteomes" id="UP000244037"/>
    </source>
</evidence>
<keyword evidence="2" id="KW-1185">Reference proteome</keyword>
<reference evidence="1 2" key="1">
    <citation type="submission" date="2018-04" db="EMBL/GenBank/DDBJ databases">
        <title>Genomic Encyclopedia of Archaeal and Bacterial Type Strains, Phase II (KMG-II): from individual species to whole genera.</title>
        <authorList>
            <person name="Goeker M."/>
        </authorList>
    </citation>
    <scope>NUCLEOTIDE SEQUENCE [LARGE SCALE GENOMIC DNA]</scope>
    <source>
        <strain evidence="1 2">DSM 19783</strain>
    </source>
</reference>
<comment type="caution">
    <text evidence="1">The sequence shown here is derived from an EMBL/GenBank/DDBJ whole genome shotgun (WGS) entry which is preliminary data.</text>
</comment>
<dbReference type="InterPro" id="IPR023393">
    <property type="entry name" value="START-like_dom_sf"/>
</dbReference>
<organism evidence="1 2">
    <name type="scientific">Rhodovulum kholense</name>
    <dbReference type="NCBI Taxonomy" id="453584"/>
    <lineage>
        <taxon>Bacteria</taxon>
        <taxon>Pseudomonadati</taxon>
        <taxon>Pseudomonadota</taxon>
        <taxon>Alphaproteobacteria</taxon>
        <taxon>Rhodobacterales</taxon>
        <taxon>Paracoccaceae</taxon>
        <taxon>Rhodovulum</taxon>
    </lineage>
</organism>
<dbReference type="Gene3D" id="3.30.530.20">
    <property type="match status" value="1"/>
</dbReference>
<dbReference type="OrthoDB" id="7860307at2"/>
<evidence type="ECO:0000313" key="1">
    <source>
        <dbReference type="EMBL" id="PTW48313.1"/>
    </source>
</evidence>
<sequence length="155" mass="17000">MQLTAREDIAAPIEEVFAVLSDFPRVEAAAGRRGADLRRLDDRSEPGPGMAWAAEFTLQGARRAVETELVAFEPPQQIRLQSRSGGLQAASAIELQLLAPRLTRLAISIELASKTIGARVLLQTLRLAHHRLAEQLETSVARLAREIEAGRFRQG</sequence>
<name>A0A8E2VL16_9RHOB</name>
<accession>A0A8E2VL16</accession>
<dbReference type="Proteomes" id="UP000244037">
    <property type="component" value="Unassembled WGS sequence"/>
</dbReference>
<dbReference type="Pfam" id="PF10604">
    <property type="entry name" value="Polyketide_cyc2"/>
    <property type="match status" value="1"/>
</dbReference>
<dbReference type="EMBL" id="QAYC01000008">
    <property type="protein sequence ID" value="PTW48313.1"/>
    <property type="molecule type" value="Genomic_DNA"/>
</dbReference>
<dbReference type="CDD" id="cd07812">
    <property type="entry name" value="SRPBCC"/>
    <property type="match status" value="1"/>
</dbReference>
<dbReference type="SUPFAM" id="SSF55961">
    <property type="entry name" value="Bet v1-like"/>
    <property type="match status" value="1"/>
</dbReference>
<dbReference type="InterPro" id="IPR019587">
    <property type="entry name" value="Polyketide_cyclase/dehydratase"/>
</dbReference>
<protein>
    <submittedName>
        <fullName evidence="1">Polyketide cyclase/dehydrase/lipid transport protein</fullName>
    </submittedName>
</protein>